<dbReference type="Gene3D" id="3.30.200.20">
    <property type="entry name" value="Phosphorylase Kinase, domain 1"/>
    <property type="match status" value="1"/>
</dbReference>
<dbReference type="GO" id="GO:0005524">
    <property type="term" value="F:ATP binding"/>
    <property type="evidence" value="ECO:0007669"/>
    <property type="project" value="UniProtKB-KW"/>
</dbReference>
<dbReference type="Pfam" id="PF00615">
    <property type="entry name" value="RGS"/>
    <property type="match status" value="1"/>
</dbReference>
<evidence type="ECO:0000256" key="4">
    <source>
        <dbReference type="ARBA" id="ARBA00022777"/>
    </source>
</evidence>
<dbReference type="InterPro" id="IPR044926">
    <property type="entry name" value="RGS_subdomain_2"/>
</dbReference>
<dbReference type="InterPro" id="IPR011009">
    <property type="entry name" value="Kinase-like_dom_sf"/>
</dbReference>
<dbReference type="EMBL" id="ASPP01010447">
    <property type="protein sequence ID" value="ETO22827.1"/>
    <property type="molecule type" value="Genomic_DNA"/>
</dbReference>
<feature type="domain" description="RGS" evidence="6">
    <location>
        <begin position="51"/>
        <end position="92"/>
    </location>
</feature>
<dbReference type="SUPFAM" id="SSF48097">
    <property type="entry name" value="Regulator of G-protein signaling, RGS"/>
    <property type="match status" value="1"/>
</dbReference>
<dbReference type="PANTHER" id="PTHR24355:SF18">
    <property type="entry name" value="G PROTEIN-COUPLED RECEPTOR KINASE"/>
    <property type="match status" value="1"/>
</dbReference>
<dbReference type="Gene3D" id="1.10.167.10">
    <property type="entry name" value="Regulator of G-protein Signalling 4, domain 2"/>
    <property type="match status" value="1"/>
</dbReference>
<evidence type="ECO:0000313" key="7">
    <source>
        <dbReference type="EMBL" id="ETO22827.1"/>
    </source>
</evidence>
<reference evidence="7 8" key="1">
    <citation type="journal article" date="2013" name="Curr. Biol.">
        <title>The Genome of the Foraminiferan Reticulomyxa filosa.</title>
        <authorList>
            <person name="Glockner G."/>
            <person name="Hulsmann N."/>
            <person name="Schleicher M."/>
            <person name="Noegel A.A."/>
            <person name="Eichinger L."/>
            <person name="Gallinger C."/>
            <person name="Pawlowski J."/>
            <person name="Sierra R."/>
            <person name="Euteneuer U."/>
            <person name="Pillet L."/>
            <person name="Moustafa A."/>
            <person name="Platzer M."/>
            <person name="Groth M."/>
            <person name="Szafranski K."/>
            <person name="Schliwa M."/>
        </authorList>
    </citation>
    <scope>NUCLEOTIDE SEQUENCE [LARGE SCALE GENOMIC DNA]</scope>
</reference>
<protein>
    <recommendedName>
        <fullName evidence="6">RGS domain-containing protein</fullName>
    </recommendedName>
</protein>
<sequence length="157" mass="18226">MWNTSAGKNRIKIDRDQSGAKYSKKNAIDLYNQTIKILQVQTTYLFVIKIKKITNNSSSPDVFDEVYAQVIDYLEQDVYPRFMKSNLYRLYIQLKSQEQSQVNENDFVVLRVLGRGAFGFVYAVIKKILKNDSIDTIMAERDFLAAMHSQFVTGLKY</sequence>
<keyword evidence="3" id="KW-0547">Nucleotide-binding</keyword>
<accession>X6NBX6</accession>
<evidence type="ECO:0000256" key="3">
    <source>
        <dbReference type="ARBA" id="ARBA00022741"/>
    </source>
</evidence>
<evidence type="ECO:0000256" key="1">
    <source>
        <dbReference type="ARBA" id="ARBA00022527"/>
    </source>
</evidence>
<organism evidence="7 8">
    <name type="scientific">Reticulomyxa filosa</name>
    <dbReference type="NCBI Taxonomy" id="46433"/>
    <lineage>
        <taxon>Eukaryota</taxon>
        <taxon>Sar</taxon>
        <taxon>Rhizaria</taxon>
        <taxon>Retaria</taxon>
        <taxon>Foraminifera</taxon>
        <taxon>Monothalamids</taxon>
        <taxon>Reticulomyxidae</taxon>
        <taxon>Reticulomyxa</taxon>
    </lineage>
</organism>
<keyword evidence="5" id="KW-0067">ATP-binding</keyword>
<evidence type="ECO:0000259" key="6">
    <source>
        <dbReference type="PROSITE" id="PS50132"/>
    </source>
</evidence>
<evidence type="ECO:0000313" key="8">
    <source>
        <dbReference type="Proteomes" id="UP000023152"/>
    </source>
</evidence>
<keyword evidence="4" id="KW-0418">Kinase</keyword>
<evidence type="ECO:0000256" key="2">
    <source>
        <dbReference type="ARBA" id="ARBA00022679"/>
    </source>
</evidence>
<keyword evidence="8" id="KW-1185">Reference proteome</keyword>
<keyword evidence="1" id="KW-0723">Serine/threonine-protein kinase</keyword>
<dbReference type="InterPro" id="IPR036305">
    <property type="entry name" value="RGS_sf"/>
</dbReference>
<proteinExistence type="predicted"/>
<gene>
    <name evidence="7" type="ORF">RFI_14366</name>
</gene>
<name>X6NBX6_RETFI</name>
<dbReference type="SUPFAM" id="SSF56112">
    <property type="entry name" value="Protein kinase-like (PK-like)"/>
    <property type="match status" value="1"/>
</dbReference>
<evidence type="ECO:0000256" key="5">
    <source>
        <dbReference type="ARBA" id="ARBA00022840"/>
    </source>
</evidence>
<keyword evidence="2" id="KW-0808">Transferase</keyword>
<dbReference type="PROSITE" id="PS50132">
    <property type="entry name" value="RGS"/>
    <property type="match status" value="1"/>
</dbReference>
<dbReference type="OrthoDB" id="196547at2759"/>
<feature type="non-terminal residue" evidence="7">
    <location>
        <position position="157"/>
    </location>
</feature>
<dbReference type="InterPro" id="IPR016137">
    <property type="entry name" value="RGS"/>
</dbReference>
<comment type="caution">
    <text evidence="7">The sequence shown here is derived from an EMBL/GenBank/DDBJ whole genome shotgun (WGS) entry which is preliminary data.</text>
</comment>
<dbReference type="Proteomes" id="UP000023152">
    <property type="component" value="Unassembled WGS sequence"/>
</dbReference>
<dbReference type="GO" id="GO:0004674">
    <property type="term" value="F:protein serine/threonine kinase activity"/>
    <property type="evidence" value="ECO:0007669"/>
    <property type="project" value="UniProtKB-KW"/>
</dbReference>
<dbReference type="AlphaFoldDB" id="X6NBX6"/>
<dbReference type="PANTHER" id="PTHR24355">
    <property type="entry name" value="G PROTEIN-COUPLED RECEPTOR KINASE/RIBOSOMAL PROTEIN S6 KINASE"/>
    <property type="match status" value="1"/>
</dbReference>